<dbReference type="EMBL" id="CP097509">
    <property type="protein sequence ID" value="URE19698.1"/>
    <property type="molecule type" value="Genomic_DNA"/>
</dbReference>
<dbReference type="InterPro" id="IPR039607">
    <property type="entry name" value="VQ_8/17/18/20/21/25"/>
</dbReference>
<dbReference type="PANTHER" id="PTHR33143:SF3">
    <property type="entry name" value="VQ MOTIF-CONTAINING PROTEIN 17-RELATED"/>
    <property type="match status" value="1"/>
</dbReference>
<organism evidence="3 4">
    <name type="scientific">Musa troglodytarum</name>
    <name type="common">fe'i banana</name>
    <dbReference type="NCBI Taxonomy" id="320322"/>
    <lineage>
        <taxon>Eukaryota</taxon>
        <taxon>Viridiplantae</taxon>
        <taxon>Streptophyta</taxon>
        <taxon>Embryophyta</taxon>
        <taxon>Tracheophyta</taxon>
        <taxon>Spermatophyta</taxon>
        <taxon>Magnoliopsida</taxon>
        <taxon>Liliopsida</taxon>
        <taxon>Zingiberales</taxon>
        <taxon>Musaceae</taxon>
        <taxon>Musa</taxon>
    </lineage>
</organism>
<dbReference type="InterPro" id="IPR008889">
    <property type="entry name" value="VQ"/>
</dbReference>
<dbReference type="AlphaFoldDB" id="A0A9E7GYF3"/>
<evidence type="ECO:0000256" key="1">
    <source>
        <dbReference type="SAM" id="MobiDB-lite"/>
    </source>
</evidence>
<dbReference type="GO" id="GO:0005634">
    <property type="term" value="C:nucleus"/>
    <property type="evidence" value="ECO:0007669"/>
    <property type="project" value="TreeGrafter"/>
</dbReference>
<evidence type="ECO:0000313" key="4">
    <source>
        <dbReference type="Proteomes" id="UP001055439"/>
    </source>
</evidence>
<dbReference type="Pfam" id="PF05678">
    <property type="entry name" value="VQ"/>
    <property type="match status" value="1"/>
</dbReference>
<evidence type="ECO:0000313" key="3">
    <source>
        <dbReference type="EMBL" id="URE19698.1"/>
    </source>
</evidence>
<protein>
    <submittedName>
        <fullName evidence="3">VQ motif</fullName>
    </submittedName>
</protein>
<gene>
    <name evidence="3" type="ORF">MUK42_07546</name>
</gene>
<feature type="region of interest" description="Disordered" evidence="1">
    <location>
        <begin position="103"/>
        <end position="122"/>
    </location>
</feature>
<dbReference type="PANTHER" id="PTHR33143">
    <property type="entry name" value="F16F4.1 PROTEIN-RELATED"/>
    <property type="match status" value="1"/>
</dbReference>
<keyword evidence="4" id="KW-1185">Reference proteome</keyword>
<feature type="domain" description="VQ" evidence="2">
    <location>
        <begin position="79"/>
        <end position="105"/>
    </location>
</feature>
<dbReference type="OrthoDB" id="693437at2759"/>
<sequence>MDSEVVESSHLTQCSLALSLSPSLSGYKLDLPFCVSVSYIVLSVGNMSQAAKDRPASLASSKDSHAISKLKPKIRIVHIVTPEIIKTDVGNFRELVQRLTGKPATGTGSKKQAPPVAAIGAPEDVKEELLEEEADSGEWWKEGVSGGPLGDTVLGGSIGIAAGFESTTNRGIILN</sequence>
<accession>A0A9E7GYF3</accession>
<evidence type="ECO:0000259" key="2">
    <source>
        <dbReference type="Pfam" id="PF05678"/>
    </source>
</evidence>
<proteinExistence type="predicted"/>
<dbReference type="Proteomes" id="UP001055439">
    <property type="component" value="Chromosome 7"/>
</dbReference>
<reference evidence="3" key="1">
    <citation type="submission" date="2022-05" db="EMBL/GenBank/DDBJ databases">
        <title>The Musa troglodytarum L. genome provides insights into the mechanism of non-climacteric behaviour and enrichment of carotenoids.</title>
        <authorList>
            <person name="Wang J."/>
        </authorList>
    </citation>
    <scope>NUCLEOTIDE SEQUENCE</scope>
    <source>
        <tissue evidence="3">Leaf</tissue>
    </source>
</reference>
<name>A0A9E7GYF3_9LILI</name>